<evidence type="ECO:0000259" key="3">
    <source>
        <dbReference type="SMART" id="SM01046"/>
    </source>
</evidence>
<dbReference type="Proteomes" id="UP000479000">
    <property type="component" value="Unassembled WGS sequence"/>
</dbReference>
<keyword evidence="5" id="KW-1185">Reference proteome</keyword>
<dbReference type="AlphaFoldDB" id="A0A6H5GFR9"/>
<feature type="region of interest" description="Disordered" evidence="2">
    <location>
        <begin position="26"/>
        <end position="57"/>
    </location>
</feature>
<dbReference type="PANTHER" id="PTHR10005:SF25">
    <property type="entry name" value="SNO ONCOGENE, ISOFORM B"/>
    <property type="match status" value="1"/>
</dbReference>
<reference evidence="4 5" key="1">
    <citation type="submission" date="2020-02" db="EMBL/GenBank/DDBJ databases">
        <authorList>
            <person name="Ferguson B K."/>
        </authorList>
    </citation>
    <scope>NUCLEOTIDE SEQUENCE [LARGE SCALE GENOMIC DNA]</scope>
</reference>
<dbReference type="GO" id="GO:0046332">
    <property type="term" value="F:SMAD binding"/>
    <property type="evidence" value="ECO:0007669"/>
    <property type="project" value="InterPro"/>
</dbReference>
<dbReference type="Gene3D" id="3.10.260.20">
    <property type="entry name" value="Ski"/>
    <property type="match status" value="1"/>
</dbReference>
<dbReference type="Pfam" id="PF08782">
    <property type="entry name" value="c-SKI_SMAD_bind"/>
    <property type="match status" value="1"/>
</dbReference>
<name>A0A6H5GFR9_9HEMI</name>
<dbReference type="FunFam" id="3.10.260.20:FF:000002">
    <property type="entry name" value="SKI-like oncogene a"/>
    <property type="match status" value="1"/>
</dbReference>
<gene>
    <name evidence="4" type="ORF">NTEN_LOCUS8171</name>
</gene>
<dbReference type="InterPro" id="IPR003380">
    <property type="entry name" value="SKI/SNO/DAC"/>
</dbReference>
<evidence type="ECO:0000313" key="4">
    <source>
        <dbReference type="EMBL" id="CAB0002384.1"/>
    </source>
</evidence>
<dbReference type="InterPro" id="IPR037000">
    <property type="entry name" value="Ski_DNA-bd_sf"/>
</dbReference>
<dbReference type="GO" id="GO:0005634">
    <property type="term" value="C:nucleus"/>
    <property type="evidence" value="ECO:0007669"/>
    <property type="project" value="TreeGrafter"/>
</dbReference>
<dbReference type="SMART" id="SM01046">
    <property type="entry name" value="c-SKI_SMAD_bind"/>
    <property type="match status" value="1"/>
</dbReference>
<dbReference type="PANTHER" id="PTHR10005">
    <property type="entry name" value="SKI ONCOGENE-RELATED"/>
    <property type="match status" value="1"/>
</dbReference>
<protein>
    <recommendedName>
        <fullName evidence="3">c-SKI SMAD4-binding domain-containing protein</fullName>
    </recommendedName>
</protein>
<dbReference type="GO" id="GO:0000978">
    <property type="term" value="F:RNA polymerase II cis-regulatory region sequence-specific DNA binding"/>
    <property type="evidence" value="ECO:0007669"/>
    <property type="project" value="TreeGrafter"/>
</dbReference>
<proteinExistence type="inferred from homology"/>
<dbReference type="InterPro" id="IPR023216">
    <property type="entry name" value="Tscrpt_reg_SKI_SnoN"/>
</dbReference>
<evidence type="ECO:0000256" key="2">
    <source>
        <dbReference type="SAM" id="MobiDB-lite"/>
    </source>
</evidence>
<comment type="similarity">
    <text evidence="1">Belongs to the SKI family.</text>
</comment>
<dbReference type="InterPro" id="IPR009061">
    <property type="entry name" value="DNA-bd_dom_put_sf"/>
</dbReference>
<dbReference type="InterPro" id="IPR014890">
    <property type="entry name" value="c-SKI_SMAD4-bd_dom"/>
</dbReference>
<dbReference type="EMBL" id="CADCXU010012004">
    <property type="protein sequence ID" value="CAB0002384.1"/>
    <property type="molecule type" value="Genomic_DNA"/>
</dbReference>
<evidence type="ECO:0000256" key="1">
    <source>
        <dbReference type="ARBA" id="ARBA00009513"/>
    </source>
</evidence>
<dbReference type="GO" id="GO:0005737">
    <property type="term" value="C:cytoplasm"/>
    <property type="evidence" value="ECO:0007669"/>
    <property type="project" value="TreeGrafter"/>
</dbReference>
<dbReference type="SUPFAM" id="SSF63763">
    <property type="entry name" value="SAND domain-like"/>
    <property type="match status" value="1"/>
</dbReference>
<feature type="compositionally biased region" description="Polar residues" evidence="2">
    <location>
        <begin position="26"/>
        <end position="36"/>
    </location>
</feature>
<dbReference type="Gene3D" id="3.10.390.10">
    <property type="entry name" value="SAND domain-like"/>
    <property type="match status" value="1"/>
</dbReference>
<dbReference type="Pfam" id="PF02437">
    <property type="entry name" value="Ski_Sno_DHD"/>
    <property type="match status" value="1"/>
</dbReference>
<dbReference type="GO" id="GO:0005667">
    <property type="term" value="C:transcription regulator complex"/>
    <property type="evidence" value="ECO:0007669"/>
    <property type="project" value="TreeGrafter"/>
</dbReference>
<feature type="domain" description="c-SKI SMAD4-binding" evidence="3">
    <location>
        <begin position="182"/>
        <end position="274"/>
    </location>
</feature>
<evidence type="ECO:0000313" key="5">
    <source>
        <dbReference type="Proteomes" id="UP000479000"/>
    </source>
</evidence>
<dbReference type="OrthoDB" id="3938623at2759"/>
<accession>A0A6H5GFR9</accession>
<dbReference type="CDD" id="cd21079">
    <property type="entry name" value="DHD_Ski_Sno"/>
    <property type="match status" value="1"/>
</dbReference>
<sequence length="649" mass="74598">METYMGQVYNPHLKKVLKTYQLSAPKSLQGPSSVLTEVTKKEPVAEPSPEPFTTPPPLPIQQLPILTAPDRSPSQRCETTLHGESITCFLVGGEKRLCLPQLLHSILRDFTYAQINQVCDTLQIFCSRCNQEQLEELKETGVLPKSAPSCGLITKTDAERLCSALLHRPVPAPRSLIKTTLGITVYHECFGKCRGVLFPELFIDSDSPCVECLECRSLFSPRQWVCHSHRPPENRTCHWGFDSDNWRNYLLLHRDQPDLEQREKLLDTVKQAHVKNNNIKQPLALRTVWWRRNSTNVFVNITVNPCKSQMNLVVNESIEIVLKSHISSESLPEQLSVCPLVRVTHGMGLFTPKEKPLILPKEHPRHPPPIIRFRRKYQVLSGRFLSVQLIRCLQEKSGGNTSEKTCIRGELASRWLKGRHGIGKEGHEALFPLGRVTNYRSDHYSMVTIDSFQSMLIPTGRFHYLLHEHKAPLMKLGSHFSSKANGISRRWFPMFLEQGELWMIVYAKKLIRAQLSRFCVALPRRRHLLPARRYRREAVRHAPRKVSHFRNSHALSCLKSLSFEYGNPLAYLKRAWAENDCRKVAESILQDLHSRLILPHYNVIAAADLKTEGLRRYLFSARLRRRCSKMIIIFVGENGFIPVLPWRTH</sequence>
<dbReference type="GO" id="GO:0000981">
    <property type="term" value="F:DNA-binding transcription factor activity, RNA polymerase II-specific"/>
    <property type="evidence" value="ECO:0007669"/>
    <property type="project" value="TreeGrafter"/>
</dbReference>
<dbReference type="SUPFAM" id="SSF46955">
    <property type="entry name" value="Putative DNA-binding domain"/>
    <property type="match status" value="1"/>
</dbReference>
<dbReference type="GO" id="GO:0030514">
    <property type="term" value="P:negative regulation of BMP signaling pathway"/>
    <property type="evidence" value="ECO:0007669"/>
    <property type="project" value="TreeGrafter"/>
</dbReference>
<feature type="compositionally biased region" description="Pro residues" evidence="2">
    <location>
        <begin position="46"/>
        <end position="57"/>
    </location>
</feature>
<dbReference type="InterPro" id="IPR010919">
    <property type="entry name" value="SAND-like_dom_sf"/>
</dbReference>
<organism evidence="4 5">
    <name type="scientific">Nesidiocoris tenuis</name>
    <dbReference type="NCBI Taxonomy" id="355587"/>
    <lineage>
        <taxon>Eukaryota</taxon>
        <taxon>Metazoa</taxon>
        <taxon>Ecdysozoa</taxon>
        <taxon>Arthropoda</taxon>
        <taxon>Hexapoda</taxon>
        <taxon>Insecta</taxon>
        <taxon>Pterygota</taxon>
        <taxon>Neoptera</taxon>
        <taxon>Paraneoptera</taxon>
        <taxon>Hemiptera</taxon>
        <taxon>Heteroptera</taxon>
        <taxon>Panheteroptera</taxon>
        <taxon>Cimicomorpha</taxon>
        <taxon>Miridae</taxon>
        <taxon>Dicyphina</taxon>
        <taxon>Nesidiocoris</taxon>
    </lineage>
</organism>